<keyword evidence="2" id="KW-1185">Reference proteome</keyword>
<dbReference type="AlphaFoldDB" id="A0A167TFN9"/>
<organism evidence="1 2">
    <name type="scientific">Athelia psychrophila</name>
    <dbReference type="NCBI Taxonomy" id="1759441"/>
    <lineage>
        <taxon>Eukaryota</taxon>
        <taxon>Fungi</taxon>
        <taxon>Dikarya</taxon>
        <taxon>Basidiomycota</taxon>
        <taxon>Agaricomycotina</taxon>
        <taxon>Agaricomycetes</taxon>
        <taxon>Agaricomycetidae</taxon>
        <taxon>Atheliales</taxon>
        <taxon>Atheliaceae</taxon>
        <taxon>Athelia</taxon>
    </lineage>
</organism>
<evidence type="ECO:0000313" key="2">
    <source>
        <dbReference type="Proteomes" id="UP000076532"/>
    </source>
</evidence>
<dbReference type="Proteomes" id="UP000076532">
    <property type="component" value="Unassembled WGS sequence"/>
</dbReference>
<proteinExistence type="predicted"/>
<sequence>MSSNIPSSWTLPEKDVFNGKRFPRFNLLLSIATKARGVNGYIDGSISQPATITAATSGTAPSAPLSVTLPPDPTLWISTTPSYEEWVVRDAYTLSMIVNNVTDMVGLGVKTDGSAHEAYKSL</sequence>
<dbReference type="STRING" id="436010.A0A167TFN9"/>
<gene>
    <name evidence="1" type="ORF">FIBSPDRAFT_769796</name>
</gene>
<evidence type="ECO:0000313" key="1">
    <source>
        <dbReference type="EMBL" id="KZP02894.1"/>
    </source>
</evidence>
<reference evidence="1 2" key="1">
    <citation type="journal article" date="2016" name="Mol. Biol. Evol.">
        <title>Comparative Genomics of Early-Diverging Mushroom-Forming Fungi Provides Insights into the Origins of Lignocellulose Decay Capabilities.</title>
        <authorList>
            <person name="Nagy L.G."/>
            <person name="Riley R."/>
            <person name="Tritt A."/>
            <person name="Adam C."/>
            <person name="Daum C."/>
            <person name="Floudas D."/>
            <person name="Sun H."/>
            <person name="Yadav J.S."/>
            <person name="Pangilinan J."/>
            <person name="Larsson K.H."/>
            <person name="Matsuura K."/>
            <person name="Barry K."/>
            <person name="Labutti K."/>
            <person name="Kuo R."/>
            <person name="Ohm R.A."/>
            <person name="Bhattacharya S.S."/>
            <person name="Shirouzu T."/>
            <person name="Yoshinaga Y."/>
            <person name="Martin F.M."/>
            <person name="Grigoriev I.V."/>
            <person name="Hibbett D.S."/>
        </authorList>
    </citation>
    <scope>NUCLEOTIDE SEQUENCE [LARGE SCALE GENOMIC DNA]</scope>
    <source>
        <strain evidence="1 2">CBS 109695</strain>
    </source>
</reference>
<dbReference type="OrthoDB" id="3054003at2759"/>
<feature type="non-terminal residue" evidence="1">
    <location>
        <position position="122"/>
    </location>
</feature>
<name>A0A167TFN9_9AGAM</name>
<dbReference type="EMBL" id="KV418252">
    <property type="protein sequence ID" value="KZP02894.1"/>
    <property type="molecule type" value="Genomic_DNA"/>
</dbReference>
<accession>A0A167TFN9</accession>
<protein>
    <submittedName>
        <fullName evidence="1">Uncharacterized protein</fullName>
    </submittedName>
</protein>